<dbReference type="PANTHER" id="PTHR46680">
    <property type="entry name" value="NF-KAPPA-B INHIBITOR ALPHA"/>
    <property type="match status" value="1"/>
</dbReference>
<gene>
    <name evidence="5" type="ORF">BaRGS_00034004</name>
</gene>
<dbReference type="PROSITE" id="PS50088">
    <property type="entry name" value="ANK_REPEAT"/>
    <property type="match status" value="3"/>
</dbReference>
<dbReference type="PRINTS" id="PR01415">
    <property type="entry name" value="ANKYRIN"/>
</dbReference>
<dbReference type="AlphaFoldDB" id="A0ABD0JID6"/>
<feature type="repeat" description="ANK" evidence="3">
    <location>
        <begin position="205"/>
        <end position="226"/>
    </location>
</feature>
<dbReference type="EMBL" id="JACVVK020000426">
    <property type="protein sequence ID" value="KAK7474772.1"/>
    <property type="molecule type" value="Genomic_DNA"/>
</dbReference>
<dbReference type="Gene3D" id="1.25.40.20">
    <property type="entry name" value="Ankyrin repeat-containing domain"/>
    <property type="match status" value="1"/>
</dbReference>
<keyword evidence="1" id="KW-0677">Repeat</keyword>
<feature type="repeat" description="ANK" evidence="3">
    <location>
        <begin position="172"/>
        <end position="204"/>
    </location>
</feature>
<feature type="compositionally biased region" description="Polar residues" evidence="4">
    <location>
        <begin position="402"/>
        <end position="414"/>
    </location>
</feature>
<accession>A0ABD0JID6</accession>
<evidence type="ECO:0000256" key="1">
    <source>
        <dbReference type="ARBA" id="ARBA00022737"/>
    </source>
</evidence>
<dbReference type="InterPro" id="IPR051070">
    <property type="entry name" value="NF-kappa-B_inhibitor"/>
</dbReference>
<feature type="region of interest" description="Disordered" evidence="4">
    <location>
        <begin position="395"/>
        <end position="519"/>
    </location>
</feature>
<name>A0ABD0JID6_9CAEN</name>
<evidence type="ECO:0000313" key="5">
    <source>
        <dbReference type="EMBL" id="KAK7474772.1"/>
    </source>
</evidence>
<dbReference type="SUPFAM" id="SSF48403">
    <property type="entry name" value="Ankyrin repeat"/>
    <property type="match status" value="1"/>
</dbReference>
<evidence type="ECO:0000256" key="3">
    <source>
        <dbReference type="PROSITE-ProRule" id="PRU00023"/>
    </source>
</evidence>
<feature type="compositionally biased region" description="Polar residues" evidence="4">
    <location>
        <begin position="508"/>
        <end position="517"/>
    </location>
</feature>
<feature type="compositionally biased region" description="Basic and acidic residues" evidence="4">
    <location>
        <begin position="444"/>
        <end position="462"/>
    </location>
</feature>
<reference evidence="5 6" key="1">
    <citation type="journal article" date="2023" name="Sci. Data">
        <title>Genome assembly of the Korean intertidal mud-creeper Batillaria attramentaria.</title>
        <authorList>
            <person name="Patra A.K."/>
            <person name="Ho P.T."/>
            <person name="Jun S."/>
            <person name="Lee S.J."/>
            <person name="Kim Y."/>
            <person name="Won Y.J."/>
        </authorList>
    </citation>
    <scope>NUCLEOTIDE SEQUENCE [LARGE SCALE GENOMIC DNA]</scope>
    <source>
        <strain evidence="5">Wonlab-2016</strain>
    </source>
</reference>
<dbReference type="Pfam" id="PF12796">
    <property type="entry name" value="Ank_2"/>
    <property type="match status" value="2"/>
</dbReference>
<dbReference type="PANTHER" id="PTHR46680:SF3">
    <property type="entry name" value="NF-KAPPA-B INHIBITOR CACTUS"/>
    <property type="match status" value="1"/>
</dbReference>
<dbReference type="Proteomes" id="UP001519460">
    <property type="component" value="Unassembled WGS sequence"/>
</dbReference>
<evidence type="ECO:0000256" key="2">
    <source>
        <dbReference type="ARBA" id="ARBA00023043"/>
    </source>
</evidence>
<dbReference type="InterPro" id="IPR002110">
    <property type="entry name" value="Ankyrin_rpt"/>
</dbReference>
<feature type="repeat" description="ANK" evidence="3">
    <location>
        <begin position="254"/>
        <end position="278"/>
    </location>
</feature>
<feature type="compositionally biased region" description="Basic and acidic residues" evidence="4">
    <location>
        <begin position="479"/>
        <end position="492"/>
    </location>
</feature>
<evidence type="ECO:0000313" key="6">
    <source>
        <dbReference type="Proteomes" id="UP001519460"/>
    </source>
</evidence>
<proteinExistence type="predicted"/>
<dbReference type="SMART" id="SM00248">
    <property type="entry name" value="ANK"/>
    <property type="match status" value="6"/>
</dbReference>
<dbReference type="InterPro" id="IPR036770">
    <property type="entry name" value="Ankyrin_rpt-contain_sf"/>
</dbReference>
<protein>
    <submittedName>
        <fullName evidence="5">Uncharacterized protein</fullName>
    </submittedName>
</protein>
<keyword evidence="2 3" id="KW-0040">ANK repeat</keyword>
<comment type="caution">
    <text evidence="5">The sequence shown here is derived from an EMBL/GenBank/DDBJ whole genome shotgun (WGS) entry which is preliminary data.</text>
</comment>
<organism evidence="5 6">
    <name type="scientific">Batillaria attramentaria</name>
    <dbReference type="NCBI Taxonomy" id="370345"/>
    <lineage>
        <taxon>Eukaryota</taxon>
        <taxon>Metazoa</taxon>
        <taxon>Spiralia</taxon>
        <taxon>Lophotrochozoa</taxon>
        <taxon>Mollusca</taxon>
        <taxon>Gastropoda</taxon>
        <taxon>Caenogastropoda</taxon>
        <taxon>Sorbeoconcha</taxon>
        <taxon>Cerithioidea</taxon>
        <taxon>Batillariidae</taxon>
        <taxon>Batillaria</taxon>
    </lineage>
</organism>
<evidence type="ECO:0000256" key="4">
    <source>
        <dbReference type="SAM" id="MobiDB-lite"/>
    </source>
</evidence>
<keyword evidence="6" id="KW-1185">Reference proteome</keyword>
<dbReference type="PROSITE" id="PS50297">
    <property type="entry name" value="ANK_REP_REGION"/>
    <property type="match status" value="3"/>
</dbReference>
<sequence length="557" mass="61260">MTLLKQTTTTGAADDSFSKLDACDIEEDCSANSLTGDSLLHGMRTLNIAQPPKPSNQETSDIFDTSFEATKSGSTQDSGMASAQSQYYGICGESLRAGNVTGASDVHADDRECLECRDADREQVCWEELCEEYPDKDGDTVLHLAVLQAVKHLVDVVRLLRLQGQINLRNRLFQTPLHLAVLTSQHSAVEPLLGLGASLSAQDCHGNTPLHAACERNDGDMLRALLGDHEGSGGDPDMAVVVGGHDENSCEDDAVQNGSTDIVGLLLERGADINAKDGKSGRSAIHFAVENSQPSHHRVLMQLLEHPSLRINTATFAHQTALQLARGRHRLDLVHLLHEHGAEWSDSLGDCSSDSLSEEDAMEDEVHVLYDDICVAGQPAAYTRFVRTGQLPSEQIPPEQLRTGQFSPDISNPGNFHPENSHAENSHTDNFPPNDYHPVIFHPDNSHPDNFHPENSHAENSHTDNFPPNDYHPVIFHPDNSHPDNFHPDNTHTDNSNTDNFHPERLSPGNQSSSRTTPRIRKIFTRTTSTQEQKCLKLQPERTESEQSTAAFVCITY</sequence>